<evidence type="ECO:0000256" key="2">
    <source>
        <dbReference type="ARBA" id="ARBA00022963"/>
    </source>
</evidence>
<name>A0A6A6E7I0_9PEZI</name>
<accession>A0A6A6E7I0</accession>
<proteinExistence type="predicted"/>
<gene>
    <name evidence="7" type="ORF">K469DRAFT_571645</name>
</gene>
<dbReference type="Gene3D" id="3.40.1090.10">
    <property type="entry name" value="Cytosolic phospholipase A2 catalytic domain"/>
    <property type="match status" value="1"/>
</dbReference>
<feature type="domain" description="PNPLA" evidence="6">
    <location>
        <begin position="1"/>
        <end position="175"/>
    </location>
</feature>
<evidence type="ECO:0000256" key="5">
    <source>
        <dbReference type="SAM" id="MobiDB-lite"/>
    </source>
</evidence>
<dbReference type="GO" id="GO:0019369">
    <property type="term" value="P:arachidonate metabolic process"/>
    <property type="evidence" value="ECO:0007669"/>
    <property type="project" value="TreeGrafter"/>
</dbReference>
<evidence type="ECO:0000313" key="8">
    <source>
        <dbReference type="Proteomes" id="UP000800200"/>
    </source>
</evidence>
<dbReference type="Proteomes" id="UP000800200">
    <property type="component" value="Unassembled WGS sequence"/>
</dbReference>
<dbReference type="AlphaFoldDB" id="A0A6A6E7I0"/>
<keyword evidence="1" id="KW-0378">Hydrolase</keyword>
<feature type="compositionally biased region" description="Polar residues" evidence="5">
    <location>
        <begin position="459"/>
        <end position="473"/>
    </location>
</feature>
<evidence type="ECO:0000256" key="3">
    <source>
        <dbReference type="ARBA" id="ARBA00023098"/>
    </source>
</evidence>
<protein>
    <submittedName>
        <fullName evidence="7">FabD/lysophospholipase-like protein</fullName>
    </submittedName>
</protein>
<sequence>MLARMEMDIEKAIGQYDDVGKKVFAKPRLLHSIKGGNALVPKYPTSNVENALRDVIKVGLQAELRLRDTTADKVPFESNPARSRTITVAHGPTTENNTVFRTYLFRSYDHPYPSPLSTLSYNEKHRNPGRAHQEPIWKIARATSAVPLYFRPISFGDHEYRDGGIGNKNPSSLALKEVLQMHEQRPRLLISIGTGTVEPPEPKAKGKVSTSIISHIKDSLQTIRLLTEWATESEKTHNEVEEYIDVMDQDKVQYYRFNTDMGKNKILLDEWKLKKDGSNETKDSLLNLTLAYLKQSDIHESLLRCARILAMVRRQRARTDRWELFAREFVYYCPEDRCKKVARTFETREDLRQHSYDAHGFVWEVDICNDTGLKHACFWDQCQHGSIHVYRTRDEYLKHLKDNHNIVQGPRFKTRSELEEWLDMGRKGPREAVEFIKNHRQKTMTTKSPPPKKGKNMASGVSLNSQLNGSSSP</sequence>
<dbReference type="PANTHER" id="PTHR24185">
    <property type="entry name" value="CALCIUM-INDEPENDENT PHOSPHOLIPASE A2-GAMMA"/>
    <property type="match status" value="1"/>
</dbReference>
<reference evidence="7" key="1">
    <citation type="journal article" date="2020" name="Stud. Mycol.">
        <title>101 Dothideomycetes genomes: a test case for predicting lifestyles and emergence of pathogens.</title>
        <authorList>
            <person name="Haridas S."/>
            <person name="Albert R."/>
            <person name="Binder M."/>
            <person name="Bloem J."/>
            <person name="Labutti K."/>
            <person name="Salamov A."/>
            <person name="Andreopoulos B."/>
            <person name="Baker S."/>
            <person name="Barry K."/>
            <person name="Bills G."/>
            <person name="Bluhm B."/>
            <person name="Cannon C."/>
            <person name="Castanera R."/>
            <person name="Culley D."/>
            <person name="Daum C."/>
            <person name="Ezra D."/>
            <person name="Gonzalez J."/>
            <person name="Henrissat B."/>
            <person name="Kuo A."/>
            <person name="Liang C."/>
            <person name="Lipzen A."/>
            <person name="Lutzoni F."/>
            <person name="Magnuson J."/>
            <person name="Mondo S."/>
            <person name="Nolan M."/>
            <person name="Ohm R."/>
            <person name="Pangilinan J."/>
            <person name="Park H.-J."/>
            <person name="Ramirez L."/>
            <person name="Alfaro M."/>
            <person name="Sun H."/>
            <person name="Tritt A."/>
            <person name="Yoshinaga Y."/>
            <person name="Zwiers L.-H."/>
            <person name="Turgeon B."/>
            <person name="Goodwin S."/>
            <person name="Spatafora J."/>
            <person name="Crous P."/>
            <person name="Grigoriev I."/>
        </authorList>
    </citation>
    <scope>NUCLEOTIDE SEQUENCE</scope>
    <source>
        <strain evidence="7">CBS 207.26</strain>
    </source>
</reference>
<evidence type="ECO:0000256" key="1">
    <source>
        <dbReference type="ARBA" id="ARBA00022801"/>
    </source>
</evidence>
<evidence type="ECO:0000259" key="6">
    <source>
        <dbReference type="PROSITE" id="PS51635"/>
    </source>
</evidence>
<dbReference type="GO" id="GO:0016020">
    <property type="term" value="C:membrane"/>
    <property type="evidence" value="ECO:0007669"/>
    <property type="project" value="TreeGrafter"/>
</dbReference>
<comment type="caution">
    <text evidence="4">Lacks conserved residue(s) required for the propagation of feature annotation.</text>
</comment>
<dbReference type="GO" id="GO:0016042">
    <property type="term" value="P:lipid catabolic process"/>
    <property type="evidence" value="ECO:0007669"/>
    <property type="project" value="UniProtKB-KW"/>
</dbReference>
<keyword evidence="8" id="KW-1185">Reference proteome</keyword>
<dbReference type="GO" id="GO:0047499">
    <property type="term" value="F:calcium-independent phospholipase A2 activity"/>
    <property type="evidence" value="ECO:0007669"/>
    <property type="project" value="TreeGrafter"/>
</dbReference>
<dbReference type="PROSITE" id="PS51635">
    <property type="entry name" value="PNPLA"/>
    <property type="match status" value="1"/>
</dbReference>
<keyword evidence="3" id="KW-0443">Lipid metabolism</keyword>
<dbReference type="InterPro" id="IPR016035">
    <property type="entry name" value="Acyl_Trfase/lysoPLipase"/>
</dbReference>
<evidence type="ECO:0000313" key="7">
    <source>
        <dbReference type="EMBL" id="KAF2186732.1"/>
    </source>
</evidence>
<dbReference type="InterPro" id="IPR002641">
    <property type="entry name" value="PNPLA_dom"/>
</dbReference>
<dbReference type="SMART" id="SM00355">
    <property type="entry name" value="ZnF_C2H2"/>
    <property type="match status" value="2"/>
</dbReference>
<keyword evidence="2" id="KW-0442">Lipid degradation</keyword>
<organism evidence="7 8">
    <name type="scientific">Zopfia rhizophila CBS 207.26</name>
    <dbReference type="NCBI Taxonomy" id="1314779"/>
    <lineage>
        <taxon>Eukaryota</taxon>
        <taxon>Fungi</taxon>
        <taxon>Dikarya</taxon>
        <taxon>Ascomycota</taxon>
        <taxon>Pezizomycotina</taxon>
        <taxon>Dothideomycetes</taxon>
        <taxon>Dothideomycetes incertae sedis</taxon>
        <taxon>Zopfiaceae</taxon>
        <taxon>Zopfia</taxon>
    </lineage>
</organism>
<dbReference type="GO" id="GO:0046486">
    <property type="term" value="P:glycerolipid metabolic process"/>
    <property type="evidence" value="ECO:0007669"/>
    <property type="project" value="UniProtKB-ARBA"/>
</dbReference>
<dbReference type="Pfam" id="PF01734">
    <property type="entry name" value="Patatin"/>
    <property type="match status" value="1"/>
</dbReference>
<dbReference type="InterPro" id="IPR013087">
    <property type="entry name" value="Znf_C2H2_type"/>
</dbReference>
<dbReference type="OrthoDB" id="626167at2759"/>
<feature type="short sequence motif" description="DGA/G" evidence="4">
    <location>
        <begin position="162"/>
        <end position="164"/>
    </location>
</feature>
<dbReference type="SUPFAM" id="SSF52151">
    <property type="entry name" value="FabD/lysophospholipase-like"/>
    <property type="match status" value="1"/>
</dbReference>
<evidence type="ECO:0000256" key="4">
    <source>
        <dbReference type="PROSITE-ProRule" id="PRU01161"/>
    </source>
</evidence>
<feature type="region of interest" description="Disordered" evidence="5">
    <location>
        <begin position="436"/>
        <end position="473"/>
    </location>
</feature>
<dbReference type="EMBL" id="ML994629">
    <property type="protein sequence ID" value="KAF2186732.1"/>
    <property type="molecule type" value="Genomic_DNA"/>
</dbReference>
<dbReference type="PANTHER" id="PTHR24185:SF1">
    <property type="entry name" value="CALCIUM-INDEPENDENT PHOSPHOLIPASE A2-GAMMA"/>
    <property type="match status" value="1"/>
</dbReference>